<gene>
    <name evidence="2" type="ORF">GU926_16540</name>
</gene>
<accession>A0A6P1P3F5</accession>
<reference evidence="2 3" key="1">
    <citation type="submission" date="2020-01" db="EMBL/GenBank/DDBJ databases">
        <authorList>
            <person name="Kim M."/>
        </authorList>
    </citation>
    <scope>NUCLEOTIDE SEQUENCE [LARGE SCALE GENOMIC DNA]</scope>
    <source>
        <strain evidence="2 3">BT10</strain>
    </source>
</reference>
<evidence type="ECO:0000259" key="1">
    <source>
        <dbReference type="Pfam" id="PF05117"/>
    </source>
</evidence>
<evidence type="ECO:0000313" key="3">
    <source>
        <dbReference type="Proteomes" id="UP000464214"/>
    </source>
</evidence>
<keyword evidence="3" id="KW-1185">Reference proteome</keyword>
<feature type="domain" description="DUF695" evidence="1">
    <location>
        <begin position="55"/>
        <end position="165"/>
    </location>
</feature>
<dbReference type="InterPro" id="IPR016097">
    <property type="entry name" value="DUF695"/>
</dbReference>
<sequence>MRKILLGITIGMVVVLGFFGLSKNRTGEAGKERFPLEDFSILQANDRNGGLGFLMVNQSYKNYEFKKEYPWYLWVDIEVREKNANGHPTSNEATHLNNLEDEIDAELKKVCGRHYLGRTTFEGTRELLYYVDDPEKANAVLQKLASNPNSIRQFQFKIEEDKEWSKVAYLFQQD</sequence>
<evidence type="ECO:0000313" key="2">
    <source>
        <dbReference type="EMBL" id="QHL88949.1"/>
    </source>
</evidence>
<proteinExistence type="predicted"/>
<dbReference type="RefSeq" id="WP_160693829.1">
    <property type="nucleotide sequence ID" value="NZ_CP047897.1"/>
</dbReference>
<dbReference type="Pfam" id="PF05117">
    <property type="entry name" value="DUF695"/>
    <property type="match status" value="1"/>
</dbReference>
<name>A0A6P1P3F5_9BACT</name>
<protein>
    <submittedName>
        <fullName evidence="2">DUF695 domain-containing protein</fullName>
    </submittedName>
</protein>
<dbReference type="EMBL" id="CP047897">
    <property type="protein sequence ID" value="QHL88949.1"/>
    <property type="molecule type" value="Genomic_DNA"/>
</dbReference>
<dbReference type="KEGG" id="nib:GU926_16540"/>
<dbReference type="Proteomes" id="UP000464214">
    <property type="component" value="Chromosome"/>
</dbReference>
<organism evidence="2 3">
    <name type="scientific">Nibribacter ruber</name>
    <dbReference type="NCBI Taxonomy" id="2698458"/>
    <lineage>
        <taxon>Bacteria</taxon>
        <taxon>Pseudomonadati</taxon>
        <taxon>Bacteroidota</taxon>
        <taxon>Cytophagia</taxon>
        <taxon>Cytophagales</taxon>
        <taxon>Hymenobacteraceae</taxon>
        <taxon>Nibribacter</taxon>
    </lineage>
</organism>
<dbReference type="AlphaFoldDB" id="A0A6P1P3F5"/>